<protein>
    <submittedName>
        <fullName evidence="2">Cytochrome P450 monooxygenase BOT1 (Calcineurin-dependent protein 5))</fullName>
        <ecNumber evidence="2">1.-.-.-</ecNumber>
    </submittedName>
</protein>
<gene>
    <name evidence="2" type="primary">Q6WP49</name>
</gene>
<dbReference type="AlphaFoldDB" id="A0A5K1JS47"/>
<keyword evidence="2" id="KW-0560">Oxidoreductase</keyword>
<evidence type="ECO:0000256" key="1">
    <source>
        <dbReference type="SAM" id="MobiDB-lite"/>
    </source>
</evidence>
<evidence type="ECO:0000313" key="2">
    <source>
        <dbReference type="EMBL" id="VWO94649.1"/>
    </source>
</evidence>
<dbReference type="EC" id="1.-.-.-" evidence="2"/>
<name>A0A5K1JS47_9APHY</name>
<organism evidence="2">
    <name type="scientific">Ganoderma boninense</name>
    <dbReference type="NCBI Taxonomy" id="34458"/>
    <lineage>
        <taxon>Eukaryota</taxon>
        <taxon>Fungi</taxon>
        <taxon>Dikarya</taxon>
        <taxon>Basidiomycota</taxon>
        <taxon>Agaricomycotina</taxon>
        <taxon>Agaricomycetes</taxon>
        <taxon>Polyporales</taxon>
        <taxon>Polyporaceae</taxon>
        <taxon>Ganoderma</taxon>
    </lineage>
</organism>
<dbReference type="Gene3D" id="3.30.200.20">
    <property type="entry name" value="Phosphorylase Kinase, domain 1"/>
    <property type="match status" value="1"/>
</dbReference>
<reference evidence="2" key="1">
    <citation type="submission" date="2019-10" db="EMBL/GenBank/DDBJ databases">
        <authorList>
            <person name="Nor Muhammad N."/>
        </authorList>
    </citation>
    <scope>NUCLEOTIDE SEQUENCE</scope>
</reference>
<proteinExistence type="predicted"/>
<dbReference type="GO" id="GO:0004497">
    <property type="term" value="F:monooxygenase activity"/>
    <property type="evidence" value="ECO:0007669"/>
    <property type="project" value="UniProtKB-KW"/>
</dbReference>
<dbReference type="EMBL" id="LR724117">
    <property type="protein sequence ID" value="VWO94649.1"/>
    <property type="molecule type" value="Genomic_DNA"/>
</dbReference>
<feature type="region of interest" description="Disordered" evidence="1">
    <location>
        <begin position="13"/>
        <end position="37"/>
    </location>
</feature>
<feature type="compositionally biased region" description="Pro residues" evidence="1">
    <location>
        <begin position="19"/>
        <end position="28"/>
    </location>
</feature>
<sequence length="81" mass="9144">MLNVRNLGRRLAGLVASRPRPPSPPRPPSTASFETLDPSQRVEEETLSWYNPQAFYPVRIGEVFHSRYQVVGKLGHEDIAT</sequence>
<keyword evidence="2" id="KW-0503">Monooxygenase</keyword>
<accession>A0A5K1JS47</accession>